<keyword evidence="1" id="KW-1133">Transmembrane helix</keyword>
<feature type="transmembrane region" description="Helical" evidence="1">
    <location>
        <begin position="21"/>
        <end position="45"/>
    </location>
</feature>
<comment type="caution">
    <text evidence="3">The sequence shown here is derived from an EMBL/GenBank/DDBJ whole genome shotgun (WGS) entry which is preliminary data.</text>
</comment>
<proteinExistence type="predicted"/>
<dbReference type="Proteomes" id="UP000605099">
    <property type="component" value="Unassembled WGS sequence"/>
</dbReference>
<keyword evidence="1" id="KW-0812">Transmembrane</keyword>
<dbReference type="EMBL" id="BMLK01000043">
    <property type="protein sequence ID" value="GGN62162.1"/>
    <property type="molecule type" value="Genomic_DNA"/>
</dbReference>
<gene>
    <name evidence="3" type="ORF">GCM10011349_45540</name>
</gene>
<name>A0ABQ2JZQ0_9SPHN</name>
<keyword evidence="4" id="KW-1185">Reference proteome</keyword>
<evidence type="ECO:0000313" key="3">
    <source>
        <dbReference type="EMBL" id="GGN62162.1"/>
    </source>
</evidence>
<accession>A0ABQ2JZQ0</accession>
<evidence type="ECO:0000256" key="1">
    <source>
        <dbReference type="SAM" id="Phobius"/>
    </source>
</evidence>
<evidence type="ECO:0000313" key="4">
    <source>
        <dbReference type="Proteomes" id="UP000605099"/>
    </source>
</evidence>
<organism evidence="3 4">
    <name type="scientific">Novosphingobium indicum</name>
    <dbReference type="NCBI Taxonomy" id="462949"/>
    <lineage>
        <taxon>Bacteria</taxon>
        <taxon>Pseudomonadati</taxon>
        <taxon>Pseudomonadota</taxon>
        <taxon>Alphaproteobacteria</taxon>
        <taxon>Sphingomonadales</taxon>
        <taxon>Sphingomonadaceae</taxon>
        <taxon>Novosphingobium</taxon>
    </lineage>
</organism>
<evidence type="ECO:0000259" key="2">
    <source>
        <dbReference type="Pfam" id="PF07811"/>
    </source>
</evidence>
<dbReference type="InterPro" id="IPR012495">
    <property type="entry name" value="TadE-like_dom"/>
</dbReference>
<keyword evidence="1" id="KW-0472">Membrane</keyword>
<feature type="domain" description="TadE-like" evidence="2">
    <location>
        <begin position="24"/>
        <end position="64"/>
    </location>
</feature>
<sequence length="218" mass="23864">MRMTAPSSLRRRRRVSDLRDCRIGVSMIEFAFATPIFLTLLLGGLEIVNMAMTHLRINQVAITVADNASRLRTGVDETNINELFSGAKLVGRSLAFERNGRVVLSSLEPNGQTGSNAGQMINWQRCYGGLNVSPKYGRQGTGRSTNALAGGMGPAGHRVHAADGTAVMYVEVTYRYNPLIVSVFSAAPTYIRYESAFNVRERTNQNITNTKSITINSC</sequence>
<reference evidence="4" key="1">
    <citation type="journal article" date="2019" name="Int. J. Syst. Evol. Microbiol.">
        <title>The Global Catalogue of Microorganisms (GCM) 10K type strain sequencing project: providing services to taxonomists for standard genome sequencing and annotation.</title>
        <authorList>
            <consortium name="The Broad Institute Genomics Platform"/>
            <consortium name="The Broad Institute Genome Sequencing Center for Infectious Disease"/>
            <person name="Wu L."/>
            <person name="Ma J."/>
        </authorList>
    </citation>
    <scope>NUCLEOTIDE SEQUENCE [LARGE SCALE GENOMIC DNA]</scope>
    <source>
        <strain evidence="4">CGMCC 1.6784</strain>
    </source>
</reference>
<dbReference type="Pfam" id="PF07811">
    <property type="entry name" value="TadE"/>
    <property type="match status" value="1"/>
</dbReference>
<protein>
    <recommendedName>
        <fullName evidence="2">TadE-like domain-containing protein</fullName>
    </recommendedName>
</protein>